<evidence type="ECO:0000313" key="2">
    <source>
        <dbReference type="Proteomes" id="UP001374535"/>
    </source>
</evidence>
<protein>
    <submittedName>
        <fullName evidence="1">Uncharacterized protein</fullName>
    </submittedName>
</protein>
<sequence length="116" mass="13231">MPFKLPILEAQTIFLSACMYLHNLASARDYASCESEIVYQVLIWQDQQITKCLKGSIILLMMSKITFCQIQCLASWQQTHYNQCVHHYPGQFHVLSHPGDNPASQTVRRLVGAHPV</sequence>
<accession>A0AAQ3MTK5</accession>
<gene>
    <name evidence="1" type="ORF">V8G54_029148</name>
</gene>
<proteinExistence type="predicted"/>
<dbReference type="Proteomes" id="UP001374535">
    <property type="component" value="Chromosome 9"/>
</dbReference>
<dbReference type="EMBL" id="CP144692">
    <property type="protein sequence ID" value="WVY96997.1"/>
    <property type="molecule type" value="Genomic_DNA"/>
</dbReference>
<evidence type="ECO:0000313" key="1">
    <source>
        <dbReference type="EMBL" id="WVY96997.1"/>
    </source>
</evidence>
<reference evidence="1 2" key="1">
    <citation type="journal article" date="2023" name="Life. Sci Alliance">
        <title>Evolutionary insights into 3D genome organization and epigenetic landscape of Vigna mungo.</title>
        <authorList>
            <person name="Junaid A."/>
            <person name="Singh B."/>
            <person name="Bhatia S."/>
        </authorList>
    </citation>
    <scope>NUCLEOTIDE SEQUENCE [LARGE SCALE GENOMIC DNA]</scope>
    <source>
        <strain evidence="1">Urdbean</strain>
    </source>
</reference>
<keyword evidence="2" id="KW-1185">Reference proteome</keyword>
<organism evidence="1 2">
    <name type="scientific">Vigna mungo</name>
    <name type="common">Black gram</name>
    <name type="synonym">Phaseolus mungo</name>
    <dbReference type="NCBI Taxonomy" id="3915"/>
    <lineage>
        <taxon>Eukaryota</taxon>
        <taxon>Viridiplantae</taxon>
        <taxon>Streptophyta</taxon>
        <taxon>Embryophyta</taxon>
        <taxon>Tracheophyta</taxon>
        <taxon>Spermatophyta</taxon>
        <taxon>Magnoliopsida</taxon>
        <taxon>eudicotyledons</taxon>
        <taxon>Gunneridae</taxon>
        <taxon>Pentapetalae</taxon>
        <taxon>rosids</taxon>
        <taxon>fabids</taxon>
        <taxon>Fabales</taxon>
        <taxon>Fabaceae</taxon>
        <taxon>Papilionoideae</taxon>
        <taxon>50 kb inversion clade</taxon>
        <taxon>NPAAA clade</taxon>
        <taxon>indigoferoid/millettioid clade</taxon>
        <taxon>Phaseoleae</taxon>
        <taxon>Vigna</taxon>
    </lineage>
</organism>
<dbReference type="AlphaFoldDB" id="A0AAQ3MTK5"/>
<name>A0AAQ3MTK5_VIGMU</name>